<keyword evidence="2 5" id="KW-0812">Transmembrane</keyword>
<keyword evidence="3 5" id="KW-1133">Transmembrane helix</keyword>
<evidence type="ECO:0000256" key="2">
    <source>
        <dbReference type="ARBA" id="ARBA00022692"/>
    </source>
</evidence>
<dbReference type="EMBL" id="JAHZST010000011">
    <property type="protein sequence ID" value="MBW8184976.1"/>
    <property type="molecule type" value="Genomic_DNA"/>
</dbReference>
<feature type="transmembrane region" description="Helical" evidence="5">
    <location>
        <begin position="86"/>
        <end position="115"/>
    </location>
</feature>
<evidence type="ECO:0000259" key="6">
    <source>
        <dbReference type="Pfam" id="PF04893"/>
    </source>
</evidence>
<comment type="caution">
    <text evidence="7">The sequence shown here is derived from an EMBL/GenBank/DDBJ whole genome shotgun (WGS) entry which is preliminary data.</text>
</comment>
<dbReference type="InterPro" id="IPR006977">
    <property type="entry name" value="Yip1_dom"/>
</dbReference>
<evidence type="ECO:0000256" key="3">
    <source>
        <dbReference type="ARBA" id="ARBA00022989"/>
    </source>
</evidence>
<dbReference type="RefSeq" id="WP_220110447.1">
    <property type="nucleotide sequence ID" value="NZ_JAHZST010000011.1"/>
</dbReference>
<evidence type="ECO:0000313" key="8">
    <source>
        <dbReference type="Proteomes" id="UP001195963"/>
    </source>
</evidence>
<dbReference type="Pfam" id="PF04893">
    <property type="entry name" value="Yip1"/>
    <property type="match status" value="1"/>
</dbReference>
<organism evidence="7 8">
    <name type="scientific">Shewanella nanhaiensis</name>
    <dbReference type="NCBI Taxonomy" id="2864872"/>
    <lineage>
        <taxon>Bacteria</taxon>
        <taxon>Pseudomonadati</taxon>
        <taxon>Pseudomonadota</taxon>
        <taxon>Gammaproteobacteria</taxon>
        <taxon>Alteromonadales</taxon>
        <taxon>Shewanellaceae</taxon>
        <taxon>Shewanella</taxon>
    </lineage>
</organism>
<name>A0ABS7E5L7_9GAMM</name>
<comment type="subcellular location">
    <subcellularLocation>
        <location evidence="1">Membrane</location>
        <topology evidence="1">Multi-pass membrane protein</topology>
    </subcellularLocation>
</comment>
<keyword evidence="4 5" id="KW-0472">Membrane</keyword>
<gene>
    <name evidence="7" type="ORF">K0625_15050</name>
</gene>
<proteinExistence type="predicted"/>
<feature type="transmembrane region" description="Helical" evidence="5">
    <location>
        <begin position="181"/>
        <end position="200"/>
    </location>
</feature>
<evidence type="ECO:0000256" key="4">
    <source>
        <dbReference type="ARBA" id="ARBA00023136"/>
    </source>
</evidence>
<accession>A0ABS7E5L7</accession>
<feature type="transmembrane region" description="Helical" evidence="5">
    <location>
        <begin position="30"/>
        <end position="50"/>
    </location>
</feature>
<feature type="domain" description="Yip1" evidence="6">
    <location>
        <begin position="10"/>
        <end position="230"/>
    </location>
</feature>
<evidence type="ECO:0000256" key="5">
    <source>
        <dbReference type="SAM" id="Phobius"/>
    </source>
</evidence>
<sequence>MTTVNTVLDAFVAPSALFERFEYNQRQSSIVLVILFGLILASYYLFFAGMTDEWLLAQQLGQVGDLSIQEREIAQEMMVKTLPYTWVFVGGMTIVGHLFTVLGLSAFFTLLAKVPSIGIGRFSFRDWFYFISWCQLPWIVNYIGFSFLFLSSSASDLPLSLMHYASLEQLFFNLNPNDSAYGLYTTLNLFLVWSVTISVLGLRKCFNMKPMMAIFISAFPYFAFFGIWFLFI</sequence>
<evidence type="ECO:0000256" key="1">
    <source>
        <dbReference type="ARBA" id="ARBA00004141"/>
    </source>
</evidence>
<protein>
    <submittedName>
        <fullName evidence="7">YIP1 family protein</fullName>
    </submittedName>
</protein>
<reference evidence="7 8" key="1">
    <citation type="submission" date="2021-07" db="EMBL/GenBank/DDBJ databases">
        <title>Shewanella sp. nov, isolated from SCS.</title>
        <authorList>
            <person name="Cao W.R."/>
        </authorList>
    </citation>
    <scope>NUCLEOTIDE SEQUENCE [LARGE SCALE GENOMIC DNA]</scope>
    <source>
        <strain evidence="7 8">NR704-98</strain>
    </source>
</reference>
<feature type="transmembrane region" description="Helical" evidence="5">
    <location>
        <begin position="212"/>
        <end position="231"/>
    </location>
</feature>
<feature type="transmembrane region" description="Helical" evidence="5">
    <location>
        <begin position="127"/>
        <end position="150"/>
    </location>
</feature>
<dbReference type="Proteomes" id="UP001195963">
    <property type="component" value="Unassembled WGS sequence"/>
</dbReference>
<evidence type="ECO:0000313" key="7">
    <source>
        <dbReference type="EMBL" id="MBW8184976.1"/>
    </source>
</evidence>
<keyword evidence="8" id="KW-1185">Reference proteome</keyword>